<keyword evidence="5" id="KW-0997">Cell inner membrane</keyword>
<evidence type="ECO:0000313" key="12">
    <source>
        <dbReference type="EMBL" id="CCD02478.1"/>
    </source>
</evidence>
<dbReference type="Pfam" id="PF03544">
    <property type="entry name" value="TonB_C"/>
    <property type="match status" value="1"/>
</dbReference>
<protein>
    <submittedName>
        <fullName evidence="12">TonB family protein</fullName>
    </submittedName>
</protein>
<keyword evidence="8" id="KW-1133">Transmembrane helix</keyword>
<evidence type="ECO:0000313" key="13">
    <source>
        <dbReference type="Proteomes" id="UP000007319"/>
    </source>
</evidence>
<dbReference type="Proteomes" id="UP000007319">
    <property type="component" value="Plasmid AZOBR_p3"/>
</dbReference>
<dbReference type="RefSeq" id="WP_014199000.1">
    <property type="nucleotide sequence ID" value="NC_016595.1"/>
</dbReference>
<dbReference type="PANTHER" id="PTHR33446">
    <property type="entry name" value="PROTEIN TONB-RELATED"/>
    <property type="match status" value="1"/>
</dbReference>
<dbReference type="InterPro" id="IPR037682">
    <property type="entry name" value="TonB_C"/>
</dbReference>
<dbReference type="PROSITE" id="PS52015">
    <property type="entry name" value="TONB_CTD"/>
    <property type="match status" value="1"/>
</dbReference>
<dbReference type="InterPro" id="IPR006260">
    <property type="entry name" value="TonB/TolA_C"/>
</dbReference>
<geneLocation type="plasmid" evidence="12 13">
    <name>AZOBR_p3</name>
</geneLocation>
<evidence type="ECO:0000256" key="5">
    <source>
        <dbReference type="ARBA" id="ARBA00022519"/>
    </source>
</evidence>
<dbReference type="AlphaFoldDB" id="A0A9P1JYZ4"/>
<accession>A0A9P1JYZ4</accession>
<keyword evidence="3" id="KW-0813">Transport</keyword>
<evidence type="ECO:0000256" key="8">
    <source>
        <dbReference type="ARBA" id="ARBA00022989"/>
    </source>
</evidence>
<feature type="region of interest" description="Disordered" evidence="10">
    <location>
        <begin position="54"/>
        <end position="135"/>
    </location>
</feature>
<feature type="domain" description="TonB C-terminal" evidence="11">
    <location>
        <begin position="199"/>
        <end position="289"/>
    </location>
</feature>
<dbReference type="Gene3D" id="3.30.1150.10">
    <property type="match status" value="1"/>
</dbReference>
<evidence type="ECO:0000256" key="2">
    <source>
        <dbReference type="ARBA" id="ARBA00006555"/>
    </source>
</evidence>
<comment type="subcellular location">
    <subcellularLocation>
        <location evidence="1">Cell inner membrane</location>
        <topology evidence="1">Single-pass membrane protein</topology>
        <orientation evidence="1">Periplasmic side</orientation>
    </subcellularLocation>
</comment>
<proteinExistence type="inferred from homology"/>
<evidence type="ECO:0000256" key="3">
    <source>
        <dbReference type="ARBA" id="ARBA00022448"/>
    </source>
</evidence>
<evidence type="ECO:0000256" key="4">
    <source>
        <dbReference type="ARBA" id="ARBA00022475"/>
    </source>
</evidence>
<dbReference type="PANTHER" id="PTHR33446:SF11">
    <property type="entry name" value="TONB3"/>
    <property type="match status" value="1"/>
</dbReference>
<keyword evidence="4" id="KW-1003">Cell membrane</keyword>
<evidence type="ECO:0000256" key="9">
    <source>
        <dbReference type="ARBA" id="ARBA00023136"/>
    </source>
</evidence>
<keyword evidence="9" id="KW-0472">Membrane</keyword>
<dbReference type="SUPFAM" id="SSF74653">
    <property type="entry name" value="TolA/TonB C-terminal domain"/>
    <property type="match status" value="1"/>
</dbReference>
<evidence type="ECO:0000256" key="1">
    <source>
        <dbReference type="ARBA" id="ARBA00004383"/>
    </source>
</evidence>
<sequence>MDGMRAGDGAIVGEGEGDGPWAPWAFALSALAHAALLGLLIATAENPAEPVPEAFSVDVVPGNGAETAGEAGGGPDGNGEPDAEPPLAAAEPAPDPRPVEAVPLPDPSPPDVPDSVAPLPARKPTVKPVTAATTRAPSPAIPASVIPAPAAPAKDMVGNRDGAAAATGPAAGPAMGSGMNGSAVADAGAGGGGADAMRVYLEEVRRRLQARLAVPAEARRLRLGGTVLVRFTVQRDGSVPGESMAVLSGPGVAVLERAALETVARTAPFPPPPKPATVEVPVLFAVSVR</sequence>
<dbReference type="InterPro" id="IPR051045">
    <property type="entry name" value="TonB-dependent_transducer"/>
</dbReference>
<dbReference type="GO" id="GO:0055085">
    <property type="term" value="P:transmembrane transport"/>
    <property type="evidence" value="ECO:0007669"/>
    <property type="project" value="InterPro"/>
</dbReference>
<evidence type="ECO:0000256" key="6">
    <source>
        <dbReference type="ARBA" id="ARBA00022692"/>
    </source>
</evidence>
<dbReference type="GO" id="GO:0098797">
    <property type="term" value="C:plasma membrane protein complex"/>
    <property type="evidence" value="ECO:0007669"/>
    <property type="project" value="TreeGrafter"/>
</dbReference>
<comment type="similarity">
    <text evidence="2">Belongs to the TonB family.</text>
</comment>
<keyword evidence="6" id="KW-0812">Transmembrane</keyword>
<keyword evidence="13" id="KW-1185">Reference proteome</keyword>
<keyword evidence="12" id="KW-0614">Plasmid</keyword>
<reference evidence="12 13" key="1">
    <citation type="journal article" date="2011" name="PLoS Genet.">
        <title>Azospirillum genomes reveal transition of bacteria from aquatic to terrestrial environments.</title>
        <authorList>
            <person name="Wisniewski-Dye F."/>
            <person name="Borziak K."/>
            <person name="Khalsa-Moyers G."/>
            <person name="Alexandre G."/>
            <person name="Sukharnikov L.O."/>
            <person name="Wuichet K."/>
            <person name="Hurst G.B."/>
            <person name="McDonald W.H."/>
            <person name="Robertson J.S."/>
            <person name="Barbe V."/>
            <person name="Calteau A."/>
            <person name="Rouy Z."/>
            <person name="Mangenot S."/>
            <person name="Prigent-Combaret C."/>
            <person name="Normand P."/>
            <person name="Boyer M."/>
            <person name="Siguier P."/>
            <person name="Dessaux Y."/>
            <person name="Elmerich C."/>
            <person name="Condemine G."/>
            <person name="Krishnen G."/>
            <person name="Kennedy I."/>
            <person name="Paterson A.H."/>
            <person name="Gonzalez V."/>
            <person name="Mavingui P."/>
            <person name="Zhulin I.B."/>
        </authorList>
    </citation>
    <scope>NUCLEOTIDE SEQUENCE [LARGE SCALE GENOMIC DNA]</scope>
    <source>
        <strain evidence="12 13">Sp245</strain>
    </source>
</reference>
<dbReference type="NCBIfam" id="TIGR01352">
    <property type="entry name" value="tonB_Cterm"/>
    <property type="match status" value="1"/>
</dbReference>
<evidence type="ECO:0000256" key="10">
    <source>
        <dbReference type="SAM" id="MobiDB-lite"/>
    </source>
</evidence>
<gene>
    <name evidence="12" type="ORF">AZOBR_p310220</name>
</gene>
<name>A0A9P1JYZ4_9PROT</name>
<keyword evidence="7" id="KW-0653">Protein transport</keyword>
<dbReference type="GO" id="GO:0015031">
    <property type="term" value="P:protein transport"/>
    <property type="evidence" value="ECO:0007669"/>
    <property type="project" value="UniProtKB-KW"/>
</dbReference>
<dbReference type="KEGG" id="abs:AZOBR_p310220"/>
<dbReference type="GO" id="GO:0031992">
    <property type="term" value="F:energy transducer activity"/>
    <property type="evidence" value="ECO:0007669"/>
    <property type="project" value="TreeGrafter"/>
</dbReference>
<evidence type="ECO:0000256" key="7">
    <source>
        <dbReference type="ARBA" id="ARBA00022927"/>
    </source>
</evidence>
<organism evidence="12 13">
    <name type="scientific">Azospirillum baldaniorum</name>
    <dbReference type="NCBI Taxonomy" id="1064539"/>
    <lineage>
        <taxon>Bacteria</taxon>
        <taxon>Pseudomonadati</taxon>
        <taxon>Pseudomonadota</taxon>
        <taxon>Alphaproteobacteria</taxon>
        <taxon>Rhodospirillales</taxon>
        <taxon>Azospirillaceae</taxon>
        <taxon>Azospirillum</taxon>
    </lineage>
</organism>
<dbReference type="EMBL" id="HE577330">
    <property type="protein sequence ID" value="CCD02478.1"/>
    <property type="molecule type" value="Genomic_DNA"/>
</dbReference>
<evidence type="ECO:0000259" key="11">
    <source>
        <dbReference type="PROSITE" id="PS52015"/>
    </source>
</evidence>